<sequence>SVVYFGDGDRAEGILDYGYSKEKRYDLKQVIVGILMTKEGMPIGHEVYPGNTNDVKAFKEMIKAVNQRFKIRRVIIVCDRGMITEKNIRTLELDGYEYIVGMRMRQMKREDAEKILSKSNMNSISKDLKGKEVHFDKRRLVVCFSQEEAQKDKEKRREIIQRLTDKLKTQGLKSLLVNKEYRKYLKIKADKPELDEAAVKAEELYDGKFVLQTNTKLNWKEIVSAYKDLWQVEAAFRTLKSELEMGPIYHHTE</sequence>
<dbReference type="GO" id="GO:0006313">
    <property type="term" value="P:DNA transposition"/>
    <property type="evidence" value="ECO:0007669"/>
    <property type="project" value="InterPro"/>
</dbReference>
<feature type="non-terminal residue" evidence="2">
    <location>
        <position position="1"/>
    </location>
</feature>
<dbReference type="InterPro" id="IPR002559">
    <property type="entry name" value="Transposase_11"/>
</dbReference>
<comment type="caution">
    <text evidence="2">The sequence shown here is derived from an EMBL/GenBank/DDBJ whole genome shotgun (WGS) entry which is preliminary data.</text>
</comment>
<dbReference type="EMBL" id="BARS01040855">
    <property type="protein sequence ID" value="GAG40083.1"/>
    <property type="molecule type" value="Genomic_DNA"/>
</dbReference>
<feature type="domain" description="Transposase IS4-like" evidence="1">
    <location>
        <begin position="18"/>
        <end position="242"/>
    </location>
</feature>
<proteinExistence type="predicted"/>
<dbReference type="AlphaFoldDB" id="X0XTY8"/>
<dbReference type="PANTHER" id="PTHR34614:SF2">
    <property type="entry name" value="TRANSPOSASE IS4-LIKE DOMAIN-CONTAINING PROTEIN"/>
    <property type="match status" value="1"/>
</dbReference>
<dbReference type="SUPFAM" id="SSF53098">
    <property type="entry name" value="Ribonuclease H-like"/>
    <property type="match status" value="1"/>
</dbReference>
<dbReference type="GO" id="GO:0003677">
    <property type="term" value="F:DNA binding"/>
    <property type="evidence" value="ECO:0007669"/>
    <property type="project" value="InterPro"/>
</dbReference>
<evidence type="ECO:0000313" key="2">
    <source>
        <dbReference type="EMBL" id="GAG40083.1"/>
    </source>
</evidence>
<feature type="non-terminal residue" evidence="2">
    <location>
        <position position="253"/>
    </location>
</feature>
<dbReference type="GO" id="GO:0004803">
    <property type="term" value="F:transposase activity"/>
    <property type="evidence" value="ECO:0007669"/>
    <property type="project" value="InterPro"/>
</dbReference>
<protein>
    <recommendedName>
        <fullName evidence="1">Transposase IS4-like domain-containing protein</fullName>
    </recommendedName>
</protein>
<accession>X0XTY8</accession>
<reference evidence="2" key="1">
    <citation type="journal article" date="2014" name="Front. Microbiol.">
        <title>High frequency of phylogenetically diverse reductive dehalogenase-homologous genes in deep subseafloor sedimentary metagenomes.</title>
        <authorList>
            <person name="Kawai M."/>
            <person name="Futagami T."/>
            <person name="Toyoda A."/>
            <person name="Takaki Y."/>
            <person name="Nishi S."/>
            <person name="Hori S."/>
            <person name="Arai W."/>
            <person name="Tsubouchi T."/>
            <person name="Morono Y."/>
            <person name="Uchiyama I."/>
            <person name="Ito T."/>
            <person name="Fujiyama A."/>
            <person name="Inagaki F."/>
            <person name="Takami H."/>
        </authorList>
    </citation>
    <scope>NUCLEOTIDE SEQUENCE</scope>
    <source>
        <strain evidence="2">Expedition CK06-06</strain>
    </source>
</reference>
<dbReference type="Pfam" id="PF01609">
    <property type="entry name" value="DDE_Tnp_1"/>
    <property type="match status" value="1"/>
</dbReference>
<dbReference type="InterPro" id="IPR047654">
    <property type="entry name" value="IS1634_transpos"/>
</dbReference>
<gene>
    <name evidence="2" type="ORF">S01H1_62224</name>
</gene>
<name>X0XTY8_9ZZZZ</name>
<organism evidence="2">
    <name type="scientific">marine sediment metagenome</name>
    <dbReference type="NCBI Taxonomy" id="412755"/>
    <lineage>
        <taxon>unclassified sequences</taxon>
        <taxon>metagenomes</taxon>
        <taxon>ecological metagenomes</taxon>
    </lineage>
</organism>
<dbReference type="NCBIfam" id="NF033559">
    <property type="entry name" value="transpos_IS1634"/>
    <property type="match status" value="1"/>
</dbReference>
<evidence type="ECO:0000259" key="1">
    <source>
        <dbReference type="Pfam" id="PF01609"/>
    </source>
</evidence>
<dbReference type="InterPro" id="IPR012337">
    <property type="entry name" value="RNaseH-like_sf"/>
</dbReference>
<dbReference type="PANTHER" id="PTHR34614">
    <property type="match status" value="1"/>
</dbReference>